<dbReference type="AlphaFoldDB" id="A0A212R6A9"/>
<name>A0A212R6A9_9PROT</name>
<evidence type="ECO:0000256" key="1">
    <source>
        <dbReference type="SAM" id="SignalP"/>
    </source>
</evidence>
<evidence type="ECO:0000313" key="3">
    <source>
        <dbReference type="Proteomes" id="UP000197065"/>
    </source>
</evidence>
<dbReference type="Proteomes" id="UP000197065">
    <property type="component" value="Unassembled WGS sequence"/>
</dbReference>
<dbReference type="RefSeq" id="WP_088561342.1">
    <property type="nucleotide sequence ID" value="NZ_FYEH01000006.1"/>
</dbReference>
<reference evidence="2 3" key="1">
    <citation type="submission" date="2017-06" db="EMBL/GenBank/DDBJ databases">
        <authorList>
            <person name="Kim H.J."/>
            <person name="Triplett B.A."/>
        </authorList>
    </citation>
    <scope>NUCLEOTIDE SEQUENCE [LARGE SCALE GENOMIC DNA]</scope>
    <source>
        <strain evidence="2 3">B29T1</strain>
    </source>
</reference>
<organism evidence="2 3">
    <name type="scientific">Arboricoccus pini</name>
    <dbReference type="NCBI Taxonomy" id="1963835"/>
    <lineage>
        <taxon>Bacteria</taxon>
        <taxon>Pseudomonadati</taxon>
        <taxon>Pseudomonadota</taxon>
        <taxon>Alphaproteobacteria</taxon>
        <taxon>Geminicoccales</taxon>
        <taxon>Geminicoccaceae</taxon>
        <taxon>Arboricoccus</taxon>
    </lineage>
</organism>
<keyword evidence="3" id="KW-1185">Reference proteome</keyword>
<dbReference type="EMBL" id="FYEH01000006">
    <property type="protein sequence ID" value="SNB67716.1"/>
    <property type="molecule type" value="Genomic_DNA"/>
</dbReference>
<sequence length="194" mass="20572">MRARVGRRSRALAALPLLAWLAACAGEPSFRGAEPIGDARLARAHLRAMVDNGPVPAELRQVPESLGPADTVRAAASGIQFLKPVFDPVVVPPGRIEGARLVLWFDGPRVAADVCAGRNTVQPIPRRQPELSAAWCEGPNAVAGIVGVAADSSRAAMERLVWQASGRLFPDTYVDDTGLDFWGMKVRPGGSVGF</sequence>
<protein>
    <submittedName>
        <fullName evidence="2">Uncharacterized protein</fullName>
    </submittedName>
</protein>
<evidence type="ECO:0000313" key="2">
    <source>
        <dbReference type="EMBL" id="SNB67716.1"/>
    </source>
</evidence>
<accession>A0A212R6A9</accession>
<feature type="signal peptide" evidence="1">
    <location>
        <begin position="1"/>
        <end position="25"/>
    </location>
</feature>
<proteinExistence type="predicted"/>
<gene>
    <name evidence="2" type="ORF">SAMN07250955_10626</name>
</gene>
<dbReference type="PROSITE" id="PS51257">
    <property type="entry name" value="PROKAR_LIPOPROTEIN"/>
    <property type="match status" value="1"/>
</dbReference>
<keyword evidence="1" id="KW-0732">Signal</keyword>
<feature type="chain" id="PRO_5012600677" evidence="1">
    <location>
        <begin position="26"/>
        <end position="194"/>
    </location>
</feature>